<evidence type="ECO:0000313" key="1">
    <source>
        <dbReference type="EMBL" id="KMM67897.1"/>
    </source>
</evidence>
<reference evidence="2" key="3">
    <citation type="journal article" date="2010" name="Genome Res.">
        <title>Population genomic sequencing of Coccidioides fungi reveals recent hybridization and transposon control.</title>
        <authorList>
            <person name="Neafsey D.E."/>
            <person name="Barker B.M."/>
            <person name="Sharpton T.J."/>
            <person name="Stajich J.E."/>
            <person name="Park D.J."/>
            <person name="Whiston E."/>
            <person name="Hung C.-Y."/>
            <person name="McMahan C."/>
            <person name="White J."/>
            <person name="Sykes S."/>
            <person name="Heiman D."/>
            <person name="Young S."/>
            <person name="Zeng Q."/>
            <person name="Abouelleil A."/>
            <person name="Aftuck L."/>
            <person name="Bessette D."/>
            <person name="Brown A."/>
            <person name="FitzGerald M."/>
            <person name="Lui A."/>
            <person name="Macdonald J.P."/>
            <person name="Priest M."/>
            <person name="Orbach M.J."/>
            <person name="Galgiani J.N."/>
            <person name="Kirkland T.N."/>
            <person name="Cole G.T."/>
            <person name="Birren B.W."/>
            <person name="Henn M.R."/>
            <person name="Taylor J.W."/>
            <person name="Rounsley S.D."/>
        </authorList>
    </citation>
    <scope>NUCLEOTIDE SEQUENCE [LARGE SCALE GENOMIC DNA]</scope>
    <source>
        <strain evidence="2">RMSCC 3488</strain>
    </source>
</reference>
<proteinExistence type="predicted"/>
<evidence type="ECO:0000313" key="2">
    <source>
        <dbReference type="Proteomes" id="UP000054567"/>
    </source>
</evidence>
<protein>
    <submittedName>
        <fullName evidence="1">Uncharacterized protein</fullName>
    </submittedName>
</protein>
<dbReference type="AlphaFoldDB" id="A0A0J6I8P5"/>
<reference evidence="2" key="2">
    <citation type="journal article" date="2009" name="Genome Res.">
        <title>Comparative genomic analyses of the human fungal pathogens Coccidioides and their relatives.</title>
        <authorList>
            <person name="Sharpton T.J."/>
            <person name="Stajich J.E."/>
            <person name="Rounsley S.D."/>
            <person name="Gardner M.J."/>
            <person name="Wortman J.R."/>
            <person name="Jordar V.S."/>
            <person name="Maiti R."/>
            <person name="Kodira C.D."/>
            <person name="Neafsey D.E."/>
            <person name="Zeng Q."/>
            <person name="Hung C.-Y."/>
            <person name="McMahan C."/>
            <person name="Muszewska A."/>
            <person name="Grynberg M."/>
            <person name="Mandel M.A."/>
            <person name="Kellner E.M."/>
            <person name="Barker B.M."/>
            <person name="Galgiani J.N."/>
            <person name="Orbach M.J."/>
            <person name="Kirkland T.N."/>
            <person name="Cole G.T."/>
            <person name="Henn M.R."/>
            <person name="Birren B.W."/>
            <person name="Taylor J.W."/>
        </authorList>
    </citation>
    <scope>NUCLEOTIDE SEQUENCE [LARGE SCALE GENOMIC DNA]</scope>
    <source>
        <strain evidence="2">RMSCC 3488</strain>
    </source>
</reference>
<dbReference type="Proteomes" id="UP000054567">
    <property type="component" value="Unassembled WGS sequence"/>
</dbReference>
<reference evidence="1 2" key="1">
    <citation type="submission" date="2007-06" db="EMBL/GenBank/DDBJ databases">
        <title>The Genome Sequence of Coccidioides posadasii RMSCC_3488.</title>
        <authorList>
            <consortium name="Coccidioides Genome Resources Consortium"/>
            <consortium name="The Broad Institute Genome Sequencing Platform"/>
            <person name="Henn M.R."/>
            <person name="Sykes S."/>
            <person name="Young S."/>
            <person name="Jaffe D."/>
            <person name="Berlin A."/>
            <person name="Alvarez P."/>
            <person name="Butler J."/>
            <person name="Gnerre S."/>
            <person name="Grabherr M."/>
            <person name="Mauceli E."/>
            <person name="Brockman W."/>
            <person name="Kodira C."/>
            <person name="Alvarado L."/>
            <person name="Zeng Q."/>
            <person name="Crawford M."/>
            <person name="Antoine C."/>
            <person name="Devon K."/>
            <person name="Galgiani J."/>
            <person name="Orsborn K."/>
            <person name="Lewis M.L."/>
            <person name="Nusbaum C."/>
            <person name="Galagan J."/>
            <person name="Birren B."/>
        </authorList>
    </citation>
    <scope>NUCLEOTIDE SEQUENCE [LARGE SCALE GENOMIC DNA]</scope>
    <source>
        <strain evidence="1 2">RMSCC 3488</strain>
    </source>
</reference>
<accession>A0A0J6I8P5</accession>
<dbReference type="VEuPathDB" id="FungiDB:CPAG_04231"/>
<dbReference type="EMBL" id="DS268110">
    <property type="protein sequence ID" value="KMM67897.1"/>
    <property type="molecule type" value="Genomic_DNA"/>
</dbReference>
<sequence>MASNGFLRTSSVPDLFSRDLAAPSLEALERWLRELAETSPDRPPTTYAPGYLIFTISRFARLSVRLVSGLRLLF</sequence>
<organism evidence="1 2">
    <name type="scientific">Coccidioides posadasii RMSCC 3488</name>
    <dbReference type="NCBI Taxonomy" id="454284"/>
    <lineage>
        <taxon>Eukaryota</taxon>
        <taxon>Fungi</taxon>
        <taxon>Dikarya</taxon>
        <taxon>Ascomycota</taxon>
        <taxon>Pezizomycotina</taxon>
        <taxon>Eurotiomycetes</taxon>
        <taxon>Eurotiomycetidae</taxon>
        <taxon>Onygenales</taxon>
        <taxon>Onygenaceae</taxon>
        <taxon>Coccidioides</taxon>
    </lineage>
</organism>
<name>A0A0J6I8P5_COCPO</name>
<gene>
    <name evidence="1" type="ORF">CPAG_04231</name>
</gene>